<name>A0AAN7SZ37_9EURO</name>
<keyword evidence="3" id="KW-1185">Reference proteome</keyword>
<sequence>MNIIEWAFGKRMTPQEKLRKHQRALEKTMRELDREKRKLEDQQNKLQRSIKQHAEKGQLNAAKVQAKDLARTRKYIDRFNQTTVQLKAISLRIQMMQSMKGATKIIGGMNRSMNLPALSKIAQDFERENDIMEQRQEMMEDAVDDALGDPAEEEESEETINQILDELGVEFNSKLGETPSGIQSAAVPEGRVAQAIGGGDDALEARLASLRK</sequence>
<dbReference type="AlphaFoldDB" id="A0AAN7SZ37"/>
<protein>
    <submittedName>
        <fullName evidence="2">ESCRT-III subunit protein did4</fullName>
    </submittedName>
</protein>
<evidence type="ECO:0000313" key="3">
    <source>
        <dbReference type="Proteomes" id="UP001309876"/>
    </source>
</evidence>
<proteinExistence type="predicted"/>
<feature type="coiled-coil region" evidence="1">
    <location>
        <begin position="15"/>
        <end position="56"/>
    </location>
</feature>
<dbReference type="EMBL" id="JAVRRJ010000006">
    <property type="protein sequence ID" value="KAK5083997.1"/>
    <property type="molecule type" value="Genomic_DNA"/>
</dbReference>
<dbReference type="InterPro" id="IPR005024">
    <property type="entry name" value="Snf7_fam"/>
</dbReference>
<dbReference type="RefSeq" id="XP_064756289.1">
    <property type="nucleotide sequence ID" value="XM_064897339.1"/>
</dbReference>
<dbReference type="GO" id="GO:0007034">
    <property type="term" value="P:vacuolar transport"/>
    <property type="evidence" value="ECO:0007669"/>
    <property type="project" value="InterPro"/>
</dbReference>
<reference evidence="2 3" key="1">
    <citation type="submission" date="2023-08" db="EMBL/GenBank/DDBJ databases">
        <title>Black Yeasts Isolated from many extreme environments.</title>
        <authorList>
            <person name="Coleine C."/>
            <person name="Stajich J.E."/>
            <person name="Selbmann L."/>
        </authorList>
    </citation>
    <scope>NUCLEOTIDE SEQUENCE [LARGE SCALE GENOMIC DNA]</scope>
    <source>
        <strain evidence="2 3">CCFEE 5910</strain>
    </source>
</reference>
<dbReference type="PANTHER" id="PTHR10476">
    <property type="entry name" value="CHARGED MULTIVESICULAR BODY PROTEIN"/>
    <property type="match status" value="1"/>
</dbReference>
<keyword evidence="1" id="KW-0175">Coiled coil</keyword>
<dbReference type="Gene3D" id="6.10.140.1230">
    <property type="match status" value="1"/>
</dbReference>
<evidence type="ECO:0000256" key="1">
    <source>
        <dbReference type="SAM" id="Coils"/>
    </source>
</evidence>
<comment type="caution">
    <text evidence="2">The sequence shown here is derived from an EMBL/GenBank/DDBJ whole genome shotgun (WGS) entry which is preliminary data.</text>
</comment>
<dbReference type="Pfam" id="PF03357">
    <property type="entry name" value="Snf7"/>
    <property type="match status" value="1"/>
</dbReference>
<evidence type="ECO:0000313" key="2">
    <source>
        <dbReference type="EMBL" id="KAK5083997.1"/>
    </source>
</evidence>
<dbReference type="Proteomes" id="UP001309876">
    <property type="component" value="Unassembled WGS sequence"/>
</dbReference>
<organism evidence="2 3">
    <name type="scientific">Lithohypha guttulata</name>
    <dbReference type="NCBI Taxonomy" id="1690604"/>
    <lineage>
        <taxon>Eukaryota</taxon>
        <taxon>Fungi</taxon>
        <taxon>Dikarya</taxon>
        <taxon>Ascomycota</taxon>
        <taxon>Pezizomycotina</taxon>
        <taxon>Eurotiomycetes</taxon>
        <taxon>Chaetothyriomycetidae</taxon>
        <taxon>Chaetothyriales</taxon>
        <taxon>Trichomeriaceae</taxon>
        <taxon>Lithohypha</taxon>
    </lineage>
</organism>
<dbReference type="GeneID" id="90022659"/>
<accession>A0AAN7SZ37</accession>
<gene>
    <name evidence="2" type="primary">DID4</name>
    <name evidence="2" type="ORF">LTR05_006504</name>
</gene>